<dbReference type="AlphaFoldDB" id="A0A3A9K378"/>
<proteinExistence type="predicted"/>
<dbReference type="EMBL" id="PDOE01000005">
    <property type="protein sequence ID" value="RKL66809.1"/>
    <property type="molecule type" value="Genomic_DNA"/>
</dbReference>
<dbReference type="Proteomes" id="UP000281498">
    <property type="component" value="Unassembled WGS sequence"/>
</dbReference>
<evidence type="ECO:0000313" key="1">
    <source>
        <dbReference type="EMBL" id="RKL66809.1"/>
    </source>
</evidence>
<name>A0A3A9K378_9BACI</name>
<reference evidence="1 2" key="1">
    <citation type="submission" date="2017-10" db="EMBL/GenBank/DDBJ databases">
        <title>Bacillus sp. nov., a halophilic bacterium isolated from a Keqin Lake.</title>
        <authorList>
            <person name="Wang H."/>
        </authorList>
    </citation>
    <scope>NUCLEOTIDE SEQUENCE [LARGE SCALE GENOMIC DNA]</scope>
    <source>
        <strain evidence="1 2">KCTC 13187</strain>
    </source>
</reference>
<sequence>MFKKMIISMMIMSICLTGGLFFLLEHSEGVISDLQNNKVNGDLVKSFENKDYFYHLSEEEINEAIDRGTNSLELIENYLLPSQSQENNADVAFAYIETPYLTVMKESRAVFDHYGRKPVAEEMTERISDSYLPIHVRFSENKGLEYHVSFLQKDEEIEPITTEIQGSGMMETIFIHTDDLDFASSATVRVEQEMNPGNEVEFEINFNNFIPK</sequence>
<dbReference type="OrthoDB" id="2880963at2"/>
<evidence type="ECO:0000313" key="2">
    <source>
        <dbReference type="Proteomes" id="UP000281498"/>
    </source>
</evidence>
<dbReference type="RefSeq" id="WP_110934771.1">
    <property type="nucleotide sequence ID" value="NZ_KZ614146.1"/>
</dbReference>
<protein>
    <submittedName>
        <fullName evidence="1">Uncharacterized protein</fullName>
    </submittedName>
</protein>
<gene>
    <name evidence="1" type="ORF">CR203_13315</name>
</gene>
<organism evidence="1 2">
    <name type="scientific">Salipaludibacillus neizhouensis</name>
    <dbReference type="NCBI Taxonomy" id="885475"/>
    <lineage>
        <taxon>Bacteria</taxon>
        <taxon>Bacillati</taxon>
        <taxon>Bacillota</taxon>
        <taxon>Bacilli</taxon>
        <taxon>Bacillales</taxon>
        <taxon>Bacillaceae</taxon>
    </lineage>
</organism>
<keyword evidence="2" id="KW-1185">Reference proteome</keyword>
<comment type="caution">
    <text evidence="1">The sequence shown here is derived from an EMBL/GenBank/DDBJ whole genome shotgun (WGS) entry which is preliminary data.</text>
</comment>
<accession>A0A3A9K378</accession>